<gene>
    <name evidence="4" type="ORF">K461DRAFT_319851</name>
</gene>
<comment type="caution">
    <text evidence="4">The sequence shown here is derived from an EMBL/GenBank/DDBJ whole genome shotgun (WGS) entry which is preliminary data.</text>
</comment>
<dbReference type="EMBL" id="ML996083">
    <property type="protein sequence ID" value="KAF2155447.1"/>
    <property type="molecule type" value="Genomic_DNA"/>
</dbReference>
<accession>A0A9P4J8M3</accession>
<reference evidence="4" key="1">
    <citation type="journal article" date="2020" name="Stud. Mycol.">
        <title>101 Dothideomycetes genomes: a test case for predicting lifestyles and emergence of pathogens.</title>
        <authorList>
            <person name="Haridas S."/>
            <person name="Albert R."/>
            <person name="Binder M."/>
            <person name="Bloem J."/>
            <person name="Labutti K."/>
            <person name="Salamov A."/>
            <person name="Andreopoulos B."/>
            <person name="Baker S."/>
            <person name="Barry K."/>
            <person name="Bills G."/>
            <person name="Bluhm B."/>
            <person name="Cannon C."/>
            <person name="Castanera R."/>
            <person name="Culley D."/>
            <person name="Daum C."/>
            <person name="Ezra D."/>
            <person name="Gonzalez J."/>
            <person name="Henrissat B."/>
            <person name="Kuo A."/>
            <person name="Liang C."/>
            <person name="Lipzen A."/>
            <person name="Lutzoni F."/>
            <person name="Magnuson J."/>
            <person name="Mondo S."/>
            <person name="Nolan M."/>
            <person name="Ohm R."/>
            <person name="Pangilinan J."/>
            <person name="Park H.-J."/>
            <person name="Ramirez L."/>
            <person name="Alfaro M."/>
            <person name="Sun H."/>
            <person name="Tritt A."/>
            <person name="Yoshinaga Y."/>
            <person name="Zwiers L.-H."/>
            <person name="Turgeon B."/>
            <person name="Goodwin S."/>
            <person name="Spatafora J."/>
            <person name="Crous P."/>
            <person name="Grigoriev I."/>
        </authorList>
    </citation>
    <scope>NUCLEOTIDE SEQUENCE</scope>
    <source>
        <strain evidence="4">CBS 260.36</strain>
    </source>
</reference>
<organism evidence="4 5">
    <name type="scientific">Myriangium duriaei CBS 260.36</name>
    <dbReference type="NCBI Taxonomy" id="1168546"/>
    <lineage>
        <taxon>Eukaryota</taxon>
        <taxon>Fungi</taxon>
        <taxon>Dikarya</taxon>
        <taxon>Ascomycota</taxon>
        <taxon>Pezizomycotina</taxon>
        <taxon>Dothideomycetes</taxon>
        <taxon>Dothideomycetidae</taxon>
        <taxon>Myriangiales</taxon>
        <taxon>Myriangiaceae</taxon>
        <taxon>Myriangium</taxon>
    </lineage>
</organism>
<keyword evidence="1" id="KW-0808">Transferase</keyword>
<dbReference type="OrthoDB" id="20368at2759"/>
<keyword evidence="5" id="KW-1185">Reference proteome</keyword>
<dbReference type="InterPro" id="IPR019378">
    <property type="entry name" value="GDP-Fuc_O-FucTrfase"/>
</dbReference>
<sequence>MHLVPTNPRGPGEFGPVWARMTQPNPALKTLMFAFLLLANFQIAQWVRGALAAGESQLAHPTQQSFNNLQSESLAELGSQAEPQEEPTPAISATEFVTEWASFEYGAPFDGEMLQKLCNHTDWRTDVVLQLKASRGGVGNVRAMVLDFLFLAIRSRMPIILPMYIQRSQTDLYDMHENTPETLPFGHFFDEAHFLKQMATFCPQMKIYDNFESASTNATKLKERFMPKTVRLNRMAGDSFDWRLEDLRRWIVAQKDYVANSTNIVDINWTFCVYDLRTFPRQRRMLGSLVQLQPEARRLAGTIIYNMHQRLHSTKLLDPHASTHRNLYMGAHLRTEDDADKAGWTGGHGGFDVQTGLMIQIAKAQNLSTIYLACGDPGDVKMMIEKARDTAQIQVYSKTDLLEGPDLDELKALTWDQQGVIDFEVLSRSSFYVGPSMSSFTWNVVMRRHFYNLEDDRYKKEEFAIQEDDEANSIWDDGLSRVTLKTAEFHTWEMEYYVGRDSIFP</sequence>
<dbReference type="Pfam" id="PF10250">
    <property type="entry name" value="O-FucT"/>
    <property type="match status" value="1"/>
</dbReference>
<dbReference type="Gene3D" id="3.40.50.11350">
    <property type="match status" value="1"/>
</dbReference>
<dbReference type="AlphaFoldDB" id="A0A9P4J8M3"/>
<dbReference type="Proteomes" id="UP000799439">
    <property type="component" value="Unassembled WGS sequence"/>
</dbReference>
<evidence type="ECO:0000313" key="4">
    <source>
        <dbReference type="EMBL" id="KAF2155447.1"/>
    </source>
</evidence>
<dbReference type="CDD" id="cd11296">
    <property type="entry name" value="O-FucT_like"/>
    <property type="match status" value="1"/>
</dbReference>
<evidence type="ECO:0000313" key="5">
    <source>
        <dbReference type="Proteomes" id="UP000799439"/>
    </source>
</evidence>
<protein>
    <recommendedName>
        <fullName evidence="6">Alternative oxidase</fullName>
    </recommendedName>
</protein>
<keyword evidence="2" id="KW-0294">Fucose metabolism</keyword>
<evidence type="ECO:0000256" key="1">
    <source>
        <dbReference type="ARBA" id="ARBA00022679"/>
    </source>
</evidence>
<evidence type="ECO:0000256" key="3">
    <source>
        <dbReference type="ARBA" id="ARBA00023277"/>
    </source>
</evidence>
<name>A0A9P4J8M3_9PEZI</name>
<proteinExistence type="predicted"/>
<evidence type="ECO:0008006" key="6">
    <source>
        <dbReference type="Google" id="ProtNLM"/>
    </source>
</evidence>
<dbReference type="GO" id="GO:0016740">
    <property type="term" value="F:transferase activity"/>
    <property type="evidence" value="ECO:0007669"/>
    <property type="project" value="UniProtKB-KW"/>
</dbReference>
<dbReference type="GO" id="GO:0006004">
    <property type="term" value="P:fucose metabolic process"/>
    <property type="evidence" value="ECO:0007669"/>
    <property type="project" value="UniProtKB-KW"/>
</dbReference>
<evidence type="ECO:0000256" key="2">
    <source>
        <dbReference type="ARBA" id="ARBA00023253"/>
    </source>
</evidence>
<keyword evidence="3" id="KW-0119">Carbohydrate metabolism</keyword>